<dbReference type="InterPro" id="IPR013610">
    <property type="entry name" value="ArdC_N"/>
</dbReference>
<reference evidence="3 4" key="1">
    <citation type="submission" date="2017-09" db="EMBL/GenBank/DDBJ databases">
        <title>The Catabolism of 3,6-Dichlorosalicylic acid is Initiated by the Cytochrome P450 Monooxygenase DsmABC in Rhizorhabdus dicambivorans Ndbn-20.</title>
        <authorList>
            <person name="Na L."/>
        </authorList>
    </citation>
    <scope>NUCLEOTIDE SEQUENCE [LARGE SCALE GENOMIC DNA]</scope>
    <source>
        <strain evidence="3 4">Ndbn-20m</strain>
    </source>
</reference>
<dbReference type="GO" id="GO:0003697">
    <property type="term" value="F:single-stranded DNA binding"/>
    <property type="evidence" value="ECO:0007669"/>
    <property type="project" value="InterPro"/>
</dbReference>
<dbReference type="Proteomes" id="UP000218934">
    <property type="component" value="Unassembled WGS sequence"/>
</dbReference>
<dbReference type="InterPro" id="IPR041459">
    <property type="entry name" value="MPTase-PolyVal"/>
</dbReference>
<gene>
    <name evidence="3" type="ORF">COO09_25060</name>
</gene>
<dbReference type="Pfam" id="PF18818">
    <property type="entry name" value="MPTase-PolyVal"/>
    <property type="match status" value="1"/>
</dbReference>
<dbReference type="Pfam" id="PF08401">
    <property type="entry name" value="ArdcN"/>
    <property type="match status" value="1"/>
</dbReference>
<organism evidence="3 4">
    <name type="scientific">Rhizorhabdus dicambivorans</name>
    <dbReference type="NCBI Taxonomy" id="1850238"/>
    <lineage>
        <taxon>Bacteria</taxon>
        <taxon>Pseudomonadati</taxon>
        <taxon>Pseudomonadota</taxon>
        <taxon>Alphaproteobacteria</taxon>
        <taxon>Sphingomonadales</taxon>
        <taxon>Sphingomonadaceae</taxon>
        <taxon>Rhizorhabdus</taxon>
    </lineage>
</organism>
<sequence>MPVRSSRSATAKRADTAPVERVDLYEEVTARIIAELEAGRVPWGQPWDSAACVPSLPRNALTGRPYSGINVLLLWGAVMARGWPSQSWLTFRQAREAGGNVIAGEKGVTVVYADRFIPEAELARAASEGAEPRAIPFLRRFTVFNVAQCEGLRGGLASDPAPLPAHAVMPVAETLITASGVSVRIGGDAACYVPALDHVEMPPRAAFFEPLDYYRTCFHELIHATGHASRIGRDLSSAFGSTGYAREELVALSGQSAPLATLQ</sequence>
<dbReference type="InterPro" id="IPR017113">
    <property type="entry name" value="Antirestriction_ArdC"/>
</dbReference>
<evidence type="ECO:0000313" key="3">
    <source>
        <dbReference type="EMBL" id="PCE39535.1"/>
    </source>
</evidence>
<accession>A0A2A4FLA7</accession>
<dbReference type="PIRSF" id="PIRSF037112">
    <property type="entry name" value="Antirestriction_ArdC"/>
    <property type="match status" value="1"/>
</dbReference>
<evidence type="ECO:0000259" key="1">
    <source>
        <dbReference type="Pfam" id="PF08401"/>
    </source>
</evidence>
<name>A0A2A4FLA7_9SPHN</name>
<comment type="caution">
    <text evidence="3">The sequence shown here is derived from an EMBL/GenBank/DDBJ whole genome shotgun (WGS) entry which is preliminary data.</text>
</comment>
<protein>
    <submittedName>
        <fullName evidence="3">Antirestriction protein ArdC</fullName>
    </submittedName>
</protein>
<proteinExistence type="predicted"/>
<feature type="domain" description="Polyvalent protein metallopeptidase" evidence="2">
    <location>
        <begin position="172"/>
        <end position="251"/>
    </location>
</feature>
<feature type="domain" description="N-terminal" evidence="1">
    <location>
        <begin position="23"/>
        <end position="144"/>
    </location>
</feature>
<dbReference type="EMBL" id="NWUF01000080">
    <property type="protein sequence ID" value="PCE39535.1"/>
    <property type="molecule type" value="Genomic_DNA"/>
</dbReference>
<evidence type="ECO:0000259" key="2">
    <source>
        <dbReference type="Pfam" id="PF18818"/>
    </source>
</evidence>
<dbReference type="RefSeq" id="WP_096367794.1">
    <property type="nucleotide sequence ID" value="NZ_CP023449.1"/>
</dbReference>
<evidence type="ECO:0000313" key="4">
    <source>
        <dbReference type="Proteomes" id="UP000218934"/>
    </source>
</evidence>
<dbReference type="OrthoDB" id="9792687at2"/>
<dbReference type="KEGG" id="rdi:CMV14_19685"/>
<keyword evidence="4" id="KW-1185">Reference proteome</keyword>
<dbReference type="AlphaFoldDB" id="A0A2A4FLA7"/>